<dbReference type="Proteomes" id="UP000541352">
    <property type="component" value="Unassembled WGS sequence"/>
</dbReference>
<dbReference type="AlphaFoldDB" id="A0A7W5ZQU0"/>
<reference evidence="1 2" key="1">
    <citation type="submission" date="2020-08" db="EMBL/GenBank/DDBJ databases">
        <title>Genomic Encyclopedia of Type Strains, Phase IV (KMG-IV): sequencing the most valuable type-strain genomes for metagenomic binning, comparative biology and taxonomic classification.</title>
        <authorList>
            <person name="Goeker M."/>
        </authorList>
    </citation>
    <scope>NUCLEOTIDE SEQUENCE [LARGE SCALE GENOMIC DNA]</scope>
    <source>
        <strain evidence="1 2">DSM 17976</strain>
    </source>
</reference>
<evidence type="ECO:0000313" key="2">
    <source>
        <dbReference type="Proteomes" id="UP000541352"/>
    </source>
</evidence>
<organism evidence="1 2">
    <name type="scientific">Runella defluvii</name>
    <dbReference type="NCBI Taxonomy" id="370973"/>
    <lineage>
        <taxon>Bacteria</taxon>
        <taxon>Pseudomonadati</taxon>
        <taxon>Bacteroidota</taxon>
        <taxon>Cytophagia</taxon>
        <taxon>Cytophagales</taxon>
        <taxon>Spirosomataceae</taxon>
        <taxon>Runella</taxon>
    </lineage>
</organism>
<name>A0A7W5ZQU0_9BACT</name>
<protein>
    <submittedName>
        <fullName evidence="1">Uncharacterized protein</fullName>
    </submittedName>
</protein>
<accession>A0A7W5ZQU0</accession>
<sequence>MLGIARVFVIRTSVLAHPQPHSRDNPTQTPSLLLALSTPFMASHSHFSVFEKNTLRTKELKTLRTLPCVLPVKPLLSFPLPPISIRSIVL</sequence>
<proteinExistence type="predicted"/>
<gene>
    <name evidence="1" type="ORF">FHS57_005986</name>
</gene>
<comment type="caution">
    <text evidence="1">The sequence shown here is derived from an EMBL/GenBank/DDBJ whole genome shotgun (WGS) entry which is preliminary data.</text>
</comment>
<keyword evidence="2" id="KW-1185">Reference proteome</keyword>
<dbReference type="EMBL" id="JACIBY010000023">
    <property type="protein sequence ID" value="MBB3841957.1"/>
    <property type="molecule type" value="Genomic_DNA"/>
</dbReference>
<evidence type="ECO:0000313" key="1">
    <source>
        <dbReference type="EMBL" id="MBB3841957.1"/>
    </source>
</evidence>